<dbReference type="Gene3D" id="1.50.10.10">
    <property type="match status" value="1"/>
</dbReference>
<dbReference type="InterPro" id="IPR016007">
    <property type="entry name" value="Alpha_rhamnosid"/>
</dbReference>
<dbReference type="Pfam" id="PF25788">
    <property type="entry name" value="Ig_Rha78A_N"/>
    <property type="match status" value="1"/>
</dbReference>
<evidence type="ECO:0000313" key="8">
    <source>
        <dbReference type="EMBL" id="MFB9211460.1"/>
    </source>
</evidence>
<feature type="domain" description="Bacterial alpha-L-rhamnosidase N-terminal" evidence="5">
    <location>
        <begin position="211"/>
        <end position="380"/>
    </location>
</feature>
<dbReference type="Gene3D" id="2.60.40.10">
    <property type="entry name" value="Immunoglobulins"/>
    <property type="match status" value="1"/>
</dbReference>
<dbReference type="InterPro" id="IPR008928">
    <property type="entry name" value="6-hairpin_glycosidase_sf"/>
</dbReference>
<name>A0ABV5J5M1_9BACT</name>
<dbReference type="Gene3D" id="2.60.120.260">
    <property type="entry name" value="Galactose-binding domain-like"/>
    <property type="match status" value="2"/>
</dbReference>
<evidence type="ECO:0000313" key="9">
    <source>
        <dbReference type="Proteomes" id="UP001589654"/>
    </source>
</evidence>
<dbReference type="Pfam" id="PF17389">
    <property type="entry name" value="Bac_rhamnosid6H"/>
    <property type="match status" value="1"/>
</dbReference>
<sequence length="952" mass="107641">MLIQNNHIGYTILNNKVNFLALLLVLLAFCQCNTKNTSSDIQLGKLTTELAVNPIGIKKETPRFGWELESNGQGVSQKAYHIIVASSKGKAENGEGDIWDSGMVASDKSQLVPYGGETLERASRFFWRVKVWNQHENGSDWSEVNFFETAPDASFLDAHWIGAITREESHLPEGRDYHTPVMGKEKKEKWSKVDPLAKQSIQLRKTFEAGKDIEKATVYISGLGHYELTLNGEKVGNSEFAPLWSDYDKTVYYNSYEVKDLLQNGENAIGVLLGNGMYNVAGERYTKFKISFGPPTLFFKMKLKFTDGSEEVIASDDSWKWSNSPITFNCIFGGEDYNANLEQEGWNKPGFDDRTWQPVVIQNAPKGKLRPQNAPPVAVQKSYEIQEVNEPEEDLFVLDMGQNLSGFPSIKVKGKKGQKVKLVVGEHLKENGTVGQGRTGGPHYYEYTLKGEGEEFWQPRFSYYGYQYIQVDKVNLPGQEENPDWPTLVDIKSNFIYNDAGTRGNFASSNEIFNQTHELIDKAVKSNMHSVFTDCPHREKLGWLEETHLNGPGLFYNYNLATLVPKVMQDMADAQRENGLVPSIAPEYVIFGGDFTDSPEWGVACVVLPWMYYDYYGDPSLIHEYYGTMKKYVDYLSSTADNHIVSHGLGDWYDYGEHVAGYSKNSPIALSATSHYYFGIQLLTKAAKMLGNTADEQKYSRLGENVKAAFNKEFYNEEIQEYGTESQFSNAIPIFLDLVSPEDRDEVLNNLVEDVNEKGNRLSTGDVGNRYLYQVLARNGHNELMYKMHNHYETPGYGFQIKFGLTTLTEQWDPRKGNSWNHFMMGQIEEWFYRSLAGIVPDKENPGFKHFYLKPKVVGDMTGVEANHESLYGNIKSAWKLDGDSFNFEFSIPVNSEATVILPVEKDAEVTVNGVDLEQFEGAELVENENHPALLLGSGNYRIKSTYGPVTK</sequence>
<proteinExistence type="predicted"/>
<dbReference type="PANTHER" id="PTHR33307:SF11">
    <property type="entry name" value="ALPHA-L-RHAMNOSIDASE"/>
    <property type="match status" value="1"/>
</dbReference>
<dbReference type="Pfam" id="PF08531">
    <property type="entry name" value="Bac_rhamnosid_N"/>
    <property type="match status" value="1"/>
</dbReference>
<evidence type="ECO:0000256" key="1">
    <source>
        <dbReference type="ARBA" id="ARBA00001445"/>
    </source>
</evidence>
<dbReference type="InterPro" id="IPR013737">
    <property type="entry name" value="Bac_rhamnosid_N"/>
</dbReference>
<dbReference type="PIRSF" id="PIRSF010631">
    <property type="entry name" value="A-rhamnsds"/>
    <property type="match status" value="1"/>
</dbReference>
<dbReference type="InterPro" id="IPR013783">
    <property type="entry name" value="Ig-like_fold"/>
</dbReference>
<evidence type="ECO:0000256" key="3">
    <source>
        <dbReference type="ARBA" id="ARBA00022801"/>
    </source>
</evidence>
<feature type="domain" description="Alpha-L-rhamnosidase concanavalin-like" evidence="4">
    <location>
        <begin position="392"/>
        <end position="474"/>
    </location>
</feature>
<feature type="domain" description="Alpha-L-rhamnosidase C-terminal" evidence="7">
    <location>
        <begin position="844"/>
        <end position="912"/>
    </location>
</feature>
<evidence type="ECO:0000256" key="2">
    <source>
        <dbReference type="ARBA" id="ARBA00012652"/>
    </source>
</evidence>
<accession>A0ABV5J5M1</accession>
<dbReference type="InterPro" id="IPR035396">
    <property type="entry name" value="Bac_rhamnosid6H"/>
</dbReference>
<dbReference type="GO" id="GO:0016787">
    <property type="term" value="F:hydrolase activity"/>
    <property type="evidence" value="ECO:0007669"/>
    <property type="project" value="UniProtKB-KW"/>
</dbReference>
<dbReference type="Gene3D" id="2.60.420.10">
    <property type="entry name" value="Maltose phosphorylase, domain 3"/>
    <property type="match status" value="1"/>
</dbReference>
<evidence type="ECO:0000259" key="4">
    <source>
        <dbReference type="Pfam" id="PF05592"/>
    </source>
</evidence>
<comment type="catalytic activity">
    <reaction evidence="1">
        <text>Hydrolysis of terminal non-reducing alpha-L-rhamnose residues in alpha-L-rhamnosides.</text>
        <dbReference type="EC" id="3.2.1.40"/>
    </reaction>
</comment>
<reference evidence="8 9" key="1">
    <citation type="submission" date="2024-09" db="EMBL/GenBank/DDBJ databases">
        <authorList>
            <person name="Sun Q."/>
            <person name="Mori K."/>
        </authorList>
    </citation>
    <scope>NUCLEOTIDE SEQUENCE [LARGE SCALE GENOMIC DNA]</scope>
    <source>
        <strain evidence="8 9">CECT 7682</strain>
    </source>
</reference>
<keyword evidence="9" id="KW-1185">Reference proteome</keyword>
<dbReference type="EMBL" id="JBHMEW010000049">
    <property type="protein sequence ID" value="MFB9211460.1"/>
    <property type="molecule type" value="Genomic_DNA"/>
</dbReference>
<evidence type="ECO:0000259" key="5">
    <source>
        <dbReference type="Pfam" id="PF08531"/>
    </source>
</evidence>
<dbReference type="InterPro" id="IPR012341">
    <property type="entry name" value="6hp_glycosidase-like_sf"/>
</dbReference>
<evidence type="ECO:0000259" key="7">
    <source>
        <dbReference type="Pfam" id="PF17390"/>
    </source>
</evidence>
<dbReference type="Pfam" id="PF17390">
    <property type="entry name" value="Bac_rhamnosid_C"/>
    <property type="match status" value="1"/>
</dbReference>
<dbReference type="SUPFAM" id="SSF48208">
    <property type="entry name" value="Six-hairpin glycosidases"/>
    <property type="match status" value="1"/>
</dbReference>
<dbReference type="InterPro" id="IPR035398">
    <property type="entry name" value="Bac_rhamnosid_C"/>
</dbReference>
<dbReference type="Pfam" id="PF05592">
    <property type="entry name" value="Bac_rhamnosid"/>
    <property type="match status" value="1"/>
</dbReference>
<dbReference type="RefSeq" id="WP_290247764.1">
    <property type="nucleotide sequence ID" value="NZ_JAUFQT010000001.1"/>
</dbReference>
<dbReference type="PANTHER" id="PTHR33307">
    <property type="entry name" value="ALPHA-RHAMNOSIDASE (EUROFUNG)"/>
    <property type="match status" value="1"/>
</dbReference>
<dbReference type="EC" id="3.2.1.40" evidence="2"/>
<comment type="caution">
    <text evidence="8">The sequence shown here is derived from an EMBL/GenBank/DDBJ whole genome shotgun (WGS) entry which is preliminary data.</text>
</comment>
<dbReference type="InterPro" id="IPR008902">
    <property type="entry name" value="Rhamnosid_concanavalin"/>
</dbReference>
<gene>
    <name evidence="8" type="ORF">ACFFUR_06570</name>
</gene>
<organism evidence="8 9">
    <name type="scientific">Echinicola jeungdonensis</name>
    <dbReference type="NCBI Taxonomy" id="709343"/>
    <lineage>
        <taxon>Bacteria</taxon>
        <taxon>Pseudomonadati</taxon>
        <taxon>Bacteroidota</taxon>
        <taxon>Cytophagia</taxon>
        <taxon>Cytophagales</taxon>
        <taxon>Cyclobacteriaceae</taxon>
        <taxon>Echinicola</taxon>
    </lineage>
</organism>
<protein>
    <recommendedName>
        <fullName evidence="2">alpha-L-rhamnosidase</fullName>
        <ecNumber evidence="2">3.2.1.40</ecNumber>
    </recommendedName>
</protein>
<dbReference type="Proteomes" id="UP001589654">
    <property type="component" value="Unassembled WGS sequence"/>
</dbReference>
<evidence type="ECO:0000259" key="6">
    <source>
        <dbReference type="Pfam" id="PF17389"/>
    </source>
</evidence>
<feature type="domain" description="Alpha-L-rhamnosidase six-hairpin glycosidase" evidence="6">
    <location>
        <begin position="504"/>
        <end position="835"/>
    </location>
</feature>
<keyword evidence="3 8" id="KW-0378">Hydrolase</keyword>